<keyword evidence="3" id="KW-1185">Reference proteome</keyword>
<evidence type="ECO:0000313" key="2">
    <source>
        <dbReference type="EMBL" id="KFO20697.1"/>
    </source>
</evidence>
<dbReference type="Proteomes" id="UP000028990">
    <property type="component" value="Unassembled WGS sequence"/>
</dbReference>
<feature type="compositionally biased region" description="Basic and acidic residues" evidence="1">
    <location>
        <begin position="89"/>
        <end position="99"/>
    </location>
</feature>
<proteinExistence type="predicted"/>
<gene>
    <name evidence="2" type="ORF">H920_17922</name>
</gene>
<dbReference type="EMBL" id="KN124612">
    <property type="protein sequence ID" value="KFO20697.1"/>
    <property type="molecule type" value="Genomic_DNA"/>
</dbReference>
<evidence type="ECO:0000256" key="1">
    <source>
        <dbReference type="SAM" id="MobiDB-lite"/>
    </source>
</evidence>
<accession>A0A091CR98</accession>
<evidence type="ECO:0000313" key="3">
    <source>
        <dbReference type="Proteomes" id="UP000028990"/>
    </source>
</evidence>
<name>A0A091CR98_FUKDA</name>
<sequence>MVEVASAAEEYKREYRPEYECLKKSLASAQSEQKKEQLECLRRDMGSVTLDVGTAKDSISPVLDPSDFILTQGTLDEEDEDTDSDTDDIDHRVTEESHKEPAFQNFVQESMAQYWKRNNK</sequence>
<organism evidence="2 3">
    <name type="scientific">Fukomys damarensis</name>
    <name type="common">Damaraland mole rat</name>
    <name type="synonym">Cryptomys damarensis</name>
    <dbReference type="NCBI Taxonomy" id="885580"/>
    <lineage>
        <taxon>Eukaryota</taxon>
        <taxon>Metazoa</taxon>
        <taxon>Chordata</taxon>
        <taxon>Craniata</taxon>
        <taxon>Vertebrata</taxon>
        <taxon>Euteleostomi</taxon>
        <taxon>Mammalia</taxon>
        <taxon>Eutheria</taxon>
        <taxon>Euarchontoglires</taxon>
        <taxon>Glires</taxon>
        <taxon>Rodentia</taxon>
        <taxon>Hystricomorpha</taxon>
        <taxon>Bathyergidae</taxon>
        <taxon>Fukomys</taxon>
    </lineage>
</organism>
<reference evidence="2 3" key="1">
    <citation type="submission" date="2013-11" db="EMBL/GenBank/DDBJ databases">
        <title>The Damaraland mole rat (Fukomys damarensis) genome and evolution of African mole rats.</title>
        <authorList>
            <person name="Gladyshev V.N."/>
            <person name="Fang X."/>
        </authorList>
    </citation>
    <scope>NUCLEOTIDE SEQUENCE [LARGE SCALE GENOMIC DNA]</scope>
    <source>
        <tissue evidence="2">Liver</tissue>
    </source>
</reference>
<dbReference type="AlphaFoldDB" id="A0A091CR98"/>
<protein>
    <submittedName>
        <fullName evidence="2">GPN-loop GTPase 1</fullName>
    </submittedName>
</protein>
<feature type="region of interest" description="Disordered" evidence="1">
    <location>
        <begin position="72"/>
        <end position="99"/>
    </location>
</feature>
<feature type="compositionally biased region" description="Acidic residues" evidence="1">
    <location>
        <begin position="75"/>
        <end position="88"/>
    </location>
</feature>